<dbReference type="SUPFAM" id="SSF50475">
    <property type="entry name" value="FMN-binding split barrel"/>
    <property type="match status" value="1"/>
</dbReference>
<gene>
    <name evidence="2" type="ORF">APQ99_01671</name>
    <name evidence="1" type="ORF">HBSAL_06745</name>
</gene>
<protein>
    <submittedName>
        <fullName evidence="1">FMN-binding domain protein</fullName>
    </submittedName>
</protein>
<evidence type="ECO:0000313" key="3">
    <source>
        <dbReference type="Proteomes" id="UP000296216"/>
    </source>
</evidence>
<reference evidence="1" key="3">
    <citation type="journal article" name="MicrobiologyOpen">
        <title>Whole-genome comparison between the type strain of Halobacterium salinarum (DSM 3754(T)) and the laboratory strains R1 and NRC-1.</title>
        <authorList>
            <person name="Pfeiffer F."/>
            <person name="Losensky G."/>
            <person name="Marchfelder A."/>
            <person name="Habermann B."/>
            <person name="Dyall-Smith M."/>
        </authorList>
    </citation>
    <scope>NUCLEOTIDE SEQUENCE</scope>
    <source>
        <strain evidence="1">91-R6</strain>
    </source>
</reference>
<dbReference type="Proteomes" id="UP000323075">
    <property type="component" value="Unassembled WGS sequence"/>
</dbReference>
<proteinExistence type="predicted"/>
<dbReference type="RefSeq" id="WP_136361415.1">
    <property type="nucleotide sequence ID" value="NZ_VRYN01000003.1"/>
</dbReference>
<accession>A0A4D6GTH4</accession>
<dbReference type="InterPro" id="IPR024747">
    <property type="entry name" value="Pyridox_Oxase-rel"/>
</dbReference>
<sequence>MSSDAPDDQPPADAGVRMTTTQVVAYLRRAGDGVLSLAGAPPLSVPMSFGVTDGPRLVFQCLFGPDSEKATRLSETDSASLVCYDRASPDDWASVVVTGEMAAVEHDAERQAAFAEHADTVSMNVFEEAAAELSVQWYELTPDSMSGRAGGHWTPPTTDGNG</sequence>
<dbReference type="InterPro" id="IPR012349">
    <property type="entry name" value="Split_barrel_FMN-bd"/>
</dbReference>
<organism evidence="1 3">
    <name type="scientific">Halobacterium salinarum (strain ATCC 33171 / DSM 3754 / JCM 8978 / NBRC 102687 / NCIMB 764 / 91-R6)</name>
    <dbReference type="NCBI Taxonomy" id="2597657"/>
    <lineage>
        <taxon>Archaea</taxon>
        <taxon>Methanobacteriati</taxon>
        <taxon>Methanobacteriota</taxon>
        <taxon>Stenosarchaea group</taxon>
        <taxon>Halobacteria</taxon>
        <taxon>Halobacteriales</taxon>
        <taxon>Halobacteriaceae</taxon>
        <taxon>Halobacterium</taxon>
    </lineage>
</organism>
<evidence type="ECO:0000313" key="2">
    <source>
        <dbReference type="EMBL" id="TYO76116.1"/>
    </source>
</evidence>
<dbReference type="Proteomes" id="UP000296216">
    <property type="component" value="Chromosome"/>
</dbReference>
<dbReference type="Pfam" id="PF12900">
    <property type="entry name" value="Pyridox_ox_2"/>
    <property type="match status" value="1"/>
</dbReference>
<reference evidence="2 4" key="2">
    <citation type="submission" date="2019-07" db="EMBL/GenBank/DDBJ databases">
        <title>Genomic Encyclopedia of Archaeal and Bacterial Type Strains, Phase II (KMG-II): from individual species to whole genera.</title>
        <authorList>
            <person name="Goeker M."/>
        </authorList>
    </citation>
    <scope>NUCLEOTIDE SEQUENCE [LARGE SCALE GENOMIC DNA]</scope>
    <source>
        <strain evidence="2 4">DSM 3754</strain>
    </source>
</reference>
<dbReference type="Gene3D" id="2.30.110.10">
    <property type="entry name" value="Electron Transport, Fmn-binding Protein, Chain A"/>
    <property type="match status" value="1"/>
</dbReference>
<dbReference type="GeneID" id="89349535"/>
<name>A0A4D6GTH4_HALS9</name>
<evidence type="ECO:0000313" key="4">
    <source>
        <dbReference type="Proteomes" id="UP000323075"/>
    </source>
</evidence>
<dbReference type="AlphaFoldDB" id="A0A4D6GTH4"/>
<reference evidence="1 3" key="1">
    <citation type="journal article" date="2019" name="Microbiol. Resour. Announc.">
        <title>The Genome Sequence of the Halobacterium salinarum Type Strain Is Closely Related to That of Laboratory Strains NRC-1 and R1.</title>
        <authorList>
            <person name="Pfeiffer F."/>
            <person name="Marchfelder A."/>
            <person name="Habermann B."/>
            <person name="Dyall-Smith M.L."/>
        </authorList>
    </citation>
    <scope>NUCLEOTIDE SEQUENCE [LARGE SCALE GENOMIC DNA]</scope>
    <source>
        <strain evidence="1">91-R6</strain>
        <strain evidence="3">ATCC 33171 / DSM 3754 / JCM 8978 / NBRC 102687 / NCIMB 764 / 91-R6</strain>
    </source>
</reference>
<dbReference type="EMBL" id="VRYN01000003">
    <property type="protein sequence ID" value="TYO76116.1"/>
    <property type="molecule type" value="Genomic_DNA"/>
</dbReference>
<evidence type="ECO:0000313" key="1">
    <source>
        <dbReference type="EMBL" id="QCC45003.1"/>
    </source>
</evidence>
<dbReference type="EMBL" id="CP038631">
    <property type="protein sequence ID" value="QCC45003.1"/>
    <property type="molecule type" value="Genomic_DNA"/>
</dbReference>